<dbReference type="Proteomes" id="UP000189670">
    <property type="component" value="Unassembled WGS sequence"/>
</dbReference>
<accession>A0A1V1PIJ3</accession>
<evidence type="ECO:0000259" key="1">
    <source>
        <dbReference type="Pfam" id="PF03781"/>
    </source>
</evidence>
<dbReference type="Gene3D" id="3.90.1580.10">
    <property type="entry name" value="paralog of FGE (formylglycine-generating enzyme)"/>
    <property type="match status" value="1"/>
</dbReference>
<dbReference type="InterPro" id="IPR016187">
    <property type="entry name" value="CTDL_fold"/>
</dbReference>
<dbReference type="AlphaFoldDB" id="A0A1V1PIJ3"/>
<dbReference type="InterPro" id="IPR042095">
    <property type="entry name" value="SUMF_sf"/>
</dbReference>
<proteinExistence type="predicted"/>
<dbReference type="GO" id="GO:0120147">
    <property type="term" value="F:formylglycine-generating oxidase activity"/>
    <property type="evidence" value="ECO:0007669"/>
    <property type="project" value="TreeGrafter"/>
</dbReference>
<comment type="caution">
    <text evidence="2">The sequence shown here is derived from an EMBL/GenBank/DDBJ whole genome shotgun (WGS) entry which is preliminary data.</text>
</comment>
<dbReference type="PANTHER" id="PTHR23150:SF19">
    <property type="entry name" value="FORMYLGLYCINE-GENERATING ENZYME"/>
    <property type="match status" value="1"/>
</dbReference>
<protein>
    <recommendedName>
        <fullName evidence="1">Sulfatase-modifying factor enzyme-like domain-containing protein</fullName>
    </recommendedName>
</protein>
<evidence type="ECO:0000313" key="2">
    <source>
        <dbReference type="EMBL" id="ETR74594.1"/>
    </source>
</evidence>
<gene>
    <name evidence="2" type="ORF">OMM_00101</name>
</gene>
<dbReference type="EMBL" id="ATBP01000003">
    <property type="protein sequence ID" value="ETR74594.1"/>
    <property type="molecule type" value="Genomic_DNA"/>
</dbReference>
<dbReference type="InterPro" id="IPR005532">
    <property type="entry name" value="SUMF_dom"/>
</dbReference>
<dbReference type="SUPFAM" id="SSF56436">
    <property type="entry name" value="C-type lectin-like"/>
    <property type="match status" value="1"/>
</dbReference>
<dbReference type="PANTHER" id="PTHR23150">
    <property type="entry name" value="SULFATASE MODIFYING FACTOR 1, 2"/>
    <property type="match status" value="1"/>
</dbReference>
<dbReference type="Pfam" id="PF03781">
    <property type="entry name" value="FGE-sulfatase"/>
    <property type="match status" value="1"/>
</dbReference>
<name>A0A1V1PIJ3_9BACT</name>
<evidence type="ECO:0000313" key="3">
    <source>
        <dbReference type="Proteomes" id="UP000189670"/>
    </source>
</evidence>
<reference evidence="3" key="1">
    <citation type="submission" date="2012-11" db="EMBL/GenBank/DDBJ databases">
        <authorList>
            <person name="Lucero-Rivera Y.E."/>
            <person name="Tovar-Ramirez D."/>
        </authorList>
    </citation>
    <scope>NUCLEOTIDE SEQUENCE [LARGE SCALE GENOMIC DNA]</scope>
    <source>
        <strain evidence="3">Araruama</strain>
    </source>
</reference>
<feature type="domain" description="Sulfatase-modifying factor enzyme-like" evidence="1">
    <location>
        <begin position="58"/>
        <end position="315"/>
    </location>
</feature>
<dbReference type="InterPro" id="IPR051043">
    <property type="entry name" value="Sulfatase_Mod_Factor_Kinase"/>
</dbReference>
<sequence length="320" mass="37230">MKKRLLIAVYIFWVSLLVYIFMRLIHPAAPEPTQAISKINSFIDTWTEPVTKIRFRQMPKGCFQMGSSLKEDSRGDDEGPLHTVCLEAFWMSENEITVQQFSRFIQETGYQTQAEKEGYSWFYDGEWKKRGGLHWKNPGFVQTDSHPVIHVTYHDALAMAQWLSAMNRRYSLPTESQWEYACRAGTNCSRFFGDNSDDSCQYANVADKAIKQKYTAWTVHSCNDSFQFTAPVGRFFPNQFGLNDILGNVWEWCLNIYVHQAYLHPEKSYAVHNERTPVAIRGGSWYSRPQFIRCANRDYVASSARRSADLGFRLVMYLRH</sequence>
<organism evidence="2 3">
    <name type="scientific">Candidatus Magnetoglobus multicellularis str. Araruama</name>
    <dbReference type="NCBI Taxonomy" id="890399"/>
    <lineage>
        <taxon>Bacteria</taxon>
        <taxon>Pseudomonadati</taxon>
        <taxon>Thermodesulfobacteriota</taxon>
        <taxon>Desulfobacteria</taxon>
        <taxon>Desulfobacterales</taxon>
        <taxon>Desulfobacteraceae</taxon>
        <taxon>Candidatus Magnetoglobus</taxon>
    </lineage>
</organism>